<proteinExistence type="predicted"/>
<dbReference type="AlphaFoldDB" id="A0A3E3HYC0"/>
<accession>A0A3E3HYC0</accession>
<evidence type="ECO:0000313" key="1">
    <source>
        <dbReference type="EMBL" id="RGE56810.1"/>
    </source>
</evidence>
<name>A0A3E3HYC0_9FIRM</name>
<dbReference type="EMBL" id="QVLV01000020">
    <property type="protein sequence ID" value="RGE56810.1"/>
    <property type="molecule type" value="Genomic_DNA"/>
</dbReference>
<dbReference type="Proteomes" id="UP000260812">
    <property type="component" value="Unassembled WGS sequence"/>
</dbReference>
<protein>
    <submittedName>
        <fullName evidence="1">Uncharacterized protein</fullName>
    </submittedName>
</protein>
<gene>
    <name evidence="1" type="ORF">DXC51_21850</name>
</gene>
<sequence>MKKEEKEIKVKIIEEIRLKKAEIRKFKRGRGGKSGRTPGRVRKAAVFAAALAGLSLCFSREVSAARPGSSTSVLIFSFSGLMEEGEPVFGFRLSADTADWTKKVVLHAEYEKLGEASVPPESYIWNGIPGGNESFTVKENGIVTCQLNCGEDYTVREGELQLNIINIDNTPPVITGFEDIPEEWTNRKVRVRVKAEDLQP</sequence>
<dbReference type="RefSeq" id="WP_117545441.1">
    <property type="nucleotide sequence ID" value="NZ_JBKUNB010000032.1"/>
</dbReference>
<reference evidence="1" key="1">
    <citation type="submission" date="2018-08" db="EMBL/GenBank/DDBJ databases">
        <title>A genome reference for cultivated species of the human gut microbiota.</title>
        <authorList>
            <person name="Zou Y."/>
            <person name="Xue W."/>
            <person name="Luo G."/>
        </authorList>
    </citation>
    <scope>NUCLEOTIDE SEQUENCE [LARGE SCALE GENOMIC DNA]</scope>
    <source>
        <strain evidence="1">TF05-5AC</strain>
    </source>
</reference>
<evidence type="ECO:0000313" key="2">
    <source>
        <dbReference type="Proteomes" id="UP000260812"/>
    </source>
</evidence>
<organism evidence="1 2">
    <name type="scientific">Eisenbergiella massiliensis</name>
    <dbReference type="NCBI Taxonomy" id="1720294"/>
    <lineage>
        <taxon>Bacteria</taxon>
        <taxon>Bacillati</taxon>
        <taxon>Bacillota</taxon>
        <taxon>Clostridia</taxon>
        <taxon>Lachnospirales</taxon>
        <taxon>Lachnospiraceae</taxon>
        <taxon>Eisenbergiella</taxon>
    </lineage>
</organism>
<comment type="caution">
    <text evidence="1">The sequence shown here is derived from an EMBL/GenBank/DDBJ whole genome shotgun (WGS) entry which is preliminary data.</text>
</comment>
<dbReference type="GeneID" id="97989433"/>
<keyword evidence="2" id="KW-1185">Reference proteome</keyword>